<dbReference type="PROSITE" id="PS50835">
    <property type="entry name" value="IG_LIKE"/>
    <property type="match status" value="6"/>
</dbReference>
<accession>A0A3B5R9W1</accession>
<evidence type="ECO:0000256" key="1">
    <source>
        <dbReference type="ARBA" id="ARBA00022729"/>
    </source>
</evidence>
<feature type="domain" description="Ig-like" evidence="5">
    <location>
        <begin position="357"/>
        <end position="438"/>
    </location>
</feature>
<keyword evidence="7" id="KW-1185">Reference proteome</keyword>
<dbReference type="Proteomes" id="UP000002852">
    <property type="component" value="Unassembled WGS sequence"/>
</dbReference>
<protein>
    <recommendedName>
        <fullName evidence="5">Ig-like domain-containing protein</fullName>
    </recommendedName>
</protein>
<dbReference type="PANTHER" id="PTHR44337">
    <property type="entry name" value="CARCINOEMBRYONIC ANTIGEN-RELATED CELL ADHESION MOLECULE 8"/>
    <property type="match status" value="1"/>
</dbReference>
<dbReference type="PANTHER" id="PTHR44337:SF20">
    <property type="entry name" value="CARCINOEMBRYONIC ANTIGEN-RELATED CELL ADHESION MOLECULE 5-RELATED"/>
    <property type="match status" value="1"/>
</dbReference>
<evidence type="ECO:0000313" key="6">
    <source>
        <dbReference type="Ensembl" id="ENSXMAP00000039690.1"/>
    </source>
</evidence>
<dbReference type="Gene3D" id="2.60.40.10">
    <property type="entry name" value="Immunoglobulins"/>
    <property type="match status" value="6"/>
</dbReference>
<dbReference type="InterPro" id="IPR036179">
    <property type="entry name" value="Ig-like_dom_sf"/>
</dbReference>
<dbReference type="InterPro" id="IPR013098">
    <property type="entry name" value="Ig_I-set"/>
</dbReference>
<dbReference type="InParanoid" id="A0A3B5R9W1"/>
<feature type="domain" description="Ig-like" evidence="5">
    <location>
        <begin position="281"/>
        <end position="352"/>
    </location>
</feature>
<feature type="domain" description="Ig-like" evidence="5">
    <location>
        <begin position="535"/>
        <end position="613"/>
    </location>
</feature>
<keyword evidence="2" id="KW-1015">Disulfide bond</keyword>
<proteinExistence type="predicted"/>
<keyword evidence="1" id="KW-0732">Signal</keyword>
<evidence type="ECO:0000256" key="3">
    <source>
        <dbReference type="ARBA" id="ARBA00023180"/>
    </source>
</evidence>
<dbReference type="Ensembl" id="ENSXMAT00000026182.1">
    <property type="protein sequence ID" value="ENSXMAP00000039690.1"/>
    <property type="gene ID" value="ENSXMAG00000025791.1"/>
</dbReference>
<dbReference type="InterPro" id="IPR052598">
    <property type="entry name" value="IgSF_CEA-related"/>
</dbReference>
<dbReference type="Pfam" id="PF13927">
    <property type="entry name" value="Ig_3"/>
    <property type="match status" value="3"/>
</dbReference>
<dbReference type="GeneTree" id="ENSGT01100000263479"/>
<dbReference type="SMART" id="SM00409">
    <property type="entry name" value="IG"/>
    <property type="match status" value="6"/>
</dbReference>
<dbReference type="InterPro" id="IPR003598">
    <property type="entry name" value="Ig_sub2"/>
</dbReference>
<feature type="domain" description="Ig-like" evidence="5">
    <location>
        <begin position="192"/>
        <end position="261"/>
    </location>
</feature>
<dbReference type="InterPro" id="IPR003599">
    <property type="entry name" value="Ig_sub"/>
</dbReference>
<dbReference type="STRING" id="8083.ENSXMAP00000039690"/>
<reference evidence="7" key="2">
    <citation type="journal article" date="2013" name="Nat. Genet.">
        <title>The genome of the platyfish, Xiphophorus maculatus, provides insights into evolutionary adaptation and several complex traits.</title>
        <authorList>
            <person name="Schartl M."/>
            <person name="Walter R.B."/>
            <person name="Shen Y."/>
            <person name="Garcia T."/>
            <person name="Catchen J."/>
            <person name="Amores A."/>
            <person name="Braasch I."/>
            <person name="Chalopin D."/>
            <person name="Volff J.N."/>
            <person name="Lesch K.P."/>
            <person name="Bisazza A."/>
            <person name="Minx P."/>
            <person name="Hillier L."/>
            <person name="Wilson R.K."/>
            <person name="Fuerstenberg S."/>
            <person name="Boore J."/>
            <person name="Searle S."/>
            <person name="Postlethwait J.H."/>
            <person name="Warren W.C."/>
        </authorList>
    </citation>
    <scope>NUCLEOTIDE SEQUENCE [LARGE SCALE GENOMIC DNA]</scope>
    <source>
        <strain evidence="7">JP 163 A</strain>
    </source>
</reference>
<dbReference type="AlphaFoldDB" id="A0A3B5R9W1"/>
<evidence type="ECO:0000259" key="5">
    <source>
        <dbReference type="PROSITE" id="PS50835"/>
    </source>
</evidence>
<dbReference type="CDD" id="cd00096">
    <property type="entry name" value="Ig"/>
    <property type="match status" value="1"/>
</dbReference>
<organism evidence="6 7">
    <name type="scientific">Xiphophorus maculatus</name>
    <name type="common">Southern platyfish</name>
    <name type="synonym">Platypoecilus maculatus</name>
    <dbReference type="NCBI Taxonomy" id="8083"/>
    <lineage>
        <taxon>Eukaryota</taxon>
        <taxon>Metazoa</taxon>
        <taxon>Chordata</taxon>
        <taxon>Craniata</taxon>
        <taxon>Vertebrata</taxon>
        <taxon>Euteleostomi</taxon>
        <taxon>Actinopterygii</taxon>
        <taxon>Neopterygii</taxon>
        <taxon>Teleostei</taxon>
        <taxon>Neoteleostei</taxon>
        <taxon>Acanthomorphata</taxon>
        <taxon>Ovalentaria</taxon>
        <taxon>Atherinomorphae</taxon>
        <taxon>Cyprinodontiformes</taxon>
        <taxon>Poeciliidae</taxon>
        <taxon>Poeciliinae</taxon>
        <taxon>Xiphophorus</taxon>
    </lineage>
</organism>
<evidence type="ECO:0000256" key="2">
    <source>
        <dbReference type="ARBA" id="ARBA00023157"/>
    </source>
</evidence>
<feature type="domain" description="Ig-like" evidence="5">
    <location>
        <begin position="453"/>
        <end position="531"/>
    </location>
</feature>
<reference evidence="7" key="1">
    <citation type="submission" date="2012-01" db="EMBL/GenBank/DDBJ databases">
        <authorList>
            <person name="Walter R."/>
            <person name="Schartl M."/>
            <person name="Warren W."/>
        </authorList>
    </citation>
    <scope>NUCLEOTIDE SEQUENCE [LARGE SCALE GENOMIC DNA]</scope>
    <source>
        <strain evidence="7">JP 163 A</strain>
    </source>
</reference>
<keyword evidence="3" id="KW-0325">Glycoprotein</keyword>
<reference evidence="6" key="3">
    <citation type="submission" date="2025-08" db="UniProtKB">
        <authorList>
            <consortium name="Ensembl"/>
        </authorList>
    </citation>
    <scope>IDENTIFICATION</scope>
    <source>
        <strain evidence="6">JP 163 A</strain>
    </source>
</reference>
<dbReference type="InterPro" id="IPR007110">
    <property type="entry name" value="Ig-like_dom"/>
</dbReference>
<dbReference type="SMART" id="SM00408">
    <property type="entry name" value="IGc2"/>
    <property type="match status" value="5"/>
</dbReference>
<dbReference type="SUPFAM" id="SSF48726">
    <property type="entry name" value="Immunoglobulin"/>
    <property type="match status" value="7"/>
</dbReference>
<keyword evidence="4" id="KW-0393">Immunoglobulin domain</keyword>
<evidence type="ECO:0000313" key="7">
    <source>
        <dbReference type="Proteomes" id="UP000002852"/>
    </source>
</evidence>
<dbReference type="Pfam" id="PF13895">
    <property type="entry name" value="Ig_2"/>
    <property type="match status" value="1"/>
</dbReference>
<evidence type="ECO:0000256" key="4">
    <source>
        <dbReference type="ARBA" id="ARBA00023319"/>
    </source>
</evidence>
<name>A0A3B5R9W1_XIPMA</name>
<feature type="domain" description="Ig-like" evidence="5">
    <location>
        <begin position="100"/>
        <end position="187"/>
    </location>
</feature>
<dbReference type="Pfam" id="PF07679">
    <property type="entry name" value="I-set"/>
    <property type="match status" value="1"/>
</dbReference>
<dbReference type="InterPro" id="IPR013783">
    <property type="entry name" value="Ig-like_fold"/>
</dbReference>
<reference evidence="6" key="4">
    <citation type="submission" date="2025-09" db="UniProtKB">
        <authorList>
            <consortium name="Ensembl"/>
        </authorList>
    </citation>
    <scope>IDENTIFICATION</scope>
    <source>
        <strain evidence="6">JP 163 A</strain>
    </source>
</reference>
<sequence length="660" mass="73032">MLPDGPLNASVGGTVMLRTNLNPTEEPFLSLIWTFDGITTIITSLSDRNVTVPEYEGRITLFRSTGSLELRNLKLSDRGDFYFLVTVFKTIVSLSTARVSNIAVEASSTDLVEFSSSVRLFCSASGFSPSFLWMNGTSELTNGDRVQITDGGSTLTIFNVTRYDQGLLRCHVFNYFSRDSSDPVYLSIYYGPDSISVTISPHHEKYEEGSDITMFCSAESKPAAIFRWFLNETLLPVSGPNLRLTNIQLNQSGNYNCQALNIKTLLWDNKKYPTDLVELKSSVRLSCSASGFSPHYFWMNNGSEVTASDRVQITDGGSTLTIAKVTRPDLNLLRCHAFNYFSEDFSDPVNISIFYGPERVELTVVPSQEHYKEGSDITLSCSAVSSPPAEFQWFINENLQSHSGPELRLSNVEVNHTGNYSCRAFNNKTLIDQTSRLSVISVVVVSYCLKLSPPVLITAASIRSPADVLIENQTSTSLTCEASGSVITREWMKDGRPLDFGQSFSLSMDNRTLLTTGQHFIALTRHVISFCADGPYNMSVIGPSAAWPGHRVTLQCTAVSVPPANFSWTFNGNETHVNTSMFVIETLEAKDIGNYTCTARNMVTRKENSAVLDLRGKMFTVRRFCFCLTETSLSYTASCTAPCWSFSALVISVINLKGLM</sequence>